<dbReference type="Proteomes" id="UP000027432">
    <property type="component" value="Unassembled WGS sequence"/>
</dbReference>
<feature type="domain" description="UspA" evidence="1">
    <location>
        <begin position="1"/>
        <end position="137"/>
    </location>
</feature>
<sequence>MFNKIMVPVDLRHVDKMGKALSIVAELATTHDADVIFVGITSPEPNALGHNPKEYEARLKDFASSKAEETRYRAGAHMIVAHDPAIDLDKHLLEACEALGTDLVVMATHLPNVTDYFWASHGGHLATHADASVFLVRG</sequence>
<dbReference type="RefSeq" id="WP_038073582.1">
    <property type="nucleotide sequence ID" value="NZ_AUND01000002.1"/>
</dbReference>
<gene>
    <name evidence="2" type="ORF">TP2_15205</name>
</gene>
<organism evidence="2 3">
    <name type="scientific">Thioclava pacifica DSM 10166</name>
    <dbReference type="NCBI Taxonomy" id="1353537"/>
    <lineage>
        <taxon>Bacteria</taxon>
        <taxon>Pseudomonadati</taxon>
        <taxon>Pseudomonadota</taxon>
        <taxon>Alphaproteobacteria</taxon>
        <taxon>Rhodobacterales</taxon>
        <taxon>Paracoccaceae</taxon>
        <taxon>Thioclava</taxon>
    </lineage>
</organism>
<protein>
    <recommendedName>
        <fullName evidence="1">UspA domain-containing protein</fullName>
    </recommendedName>
</protein>
<dbReference type="OrthoDB" id="9792500at2"/>
<reference evidence="2 3" key="1">
    <citation type="submission" date="2013-07" db="EMBL/GenBank/DDBJ databases">
        <title>Thioclava pacifica DSM 10166 Genome Sequencing.</title>
        <authorList>
            <person name="Lai Q."/>
            <person name="Shao Z."/>
        </authorList>
    </citation>
    <scope>NUCLEOTIDE SEQUENCE [LARGE SCALE GENOMIC DNA]</scope>
    <source>
        <strain evidence="2 3">DSM 10166</strain>
    </source>
</reference>
<name>A0A074JCK8_9RHOB</name>
<dbReference type="CDD" id="cd00293">
    <property type="entry name" value="USP-like"/>
    <property type="match status" value="1"/>
</dbReference>
<dbReference type="AlphaFoldDB" id="A0A074JCK8"/>
<dbReference type="InterPro" id="IPR006016">
    <property type="entry name" value="UspA"/>
</dbReference>
<dbReference type="STRING" id="1353537.TP2_15205"/>
<comment type="caution">
    <text evidence="2">The sequence shown here is derived from an EMBL/GenBank/DDBJ whole genome shotgun (WGS) entry which is preliminary data.</text>
</comment>
<evidence type="ECO:0000313" key="3">
    <source>
        <dbReference type="Proteomes" id="UP000027432"/>
    </source>
</evidence>
<keyword evidence="3" id="KW-1185">Reference proteome</keyword>
<dbReference type="eggNOG" id="COG0589">
    <property type="taxonomic scope" value="Bacteria"/>
</dbReference>
<evidence type="ECO:0000259" key="1">
    <source>
        <dbReference type="Pfam" id="PF00582"/>
    </source>
</evidence>
<proteinExistence type="predicted"/>
<dbReference type="InterPro" id="IPR014729">
    <property type="entry name" value="Rossmann-like_a/b/a_fold"/>
</dbReference>
<evidence type="ECO:0000313" key="2">
    <source>
        <dbReference type="EMBL" id="KEO55386.1"/>
    </source>
</evidence>
<accession>A0A074JCK8</accession>
<dbReference type="SUPFAM" id="SSF52402">
    <property type="entry name" value="Adenine nucleotide alpha hydrolases-like"/>
    <property type="match status" value="1"/>
</dbReference>
<dbReference type="EMBL" id="AUND01000002">
    <property type="protein sequence ID" value="KEO55386.1"/>
    <property type="molecule type" value="Genomic_DNA"/>
</dbReference>
<dbReference type="Gene3D" id="3.40.50.620">
    <property type="entry name" value="HUPs"/>
    <property type="match status" value="1"/>
</dbReference>
<dbReference type="Pfam" id="PF00582">
    <property type="entry name" value="Usp"/>
    <property type="match status" value="1"/>
</dbReference>